<evidence type="ECO:0000313" key="1">
    <source>
        <dbReference type="EMBL" id="ANU28438.1"/>
    </source>
</evidence>
<keyword evidence="2" id="KW-1185">Reference proteome</keyword>
<protein>
    <recommendedName>
        <fullName evidence="3">Helix-turn-helix domain containing protein</fullName>
    </recommendedName>
</protein>
<dbReference type="Proteomes" id="UP000053354">
    <property type="component" value="Chromosome"/>
</dbReference>
<dbReference type="AlphaFoldDB" id="A0A1B1S5H1"/>
<dbReference type="RefSeq" id="WP_065524784.1">
    <property type="nucleotide sequence ID" value="NZ_CP016540.2"/>
</dbReference>
<dbReference type="KEGG" id="pll:I858_015720"/>
<dbReference type="OrthoDB" id="2455520at2"/>
<evidence type="ECO:0008006" key="3">
    <source>
        <dbReference type="Google" id="ProtNLM"/>
    </source>
</evidence>
<proteinExistence type="predicted"/>
<dbReference type="STRING" id="1302659.I858_015720"/>
<organism evidence="1 2">
    <name type="scientific">Planococcus versutus</name>
    <dbReference type="NCBI Taxonomy" id="1302659"/>
    <lineage>
        <taxon>Bacteria</taxon>
        <taxon>Bacillati</taxon>
        <taxon>Bacillota</taxon>
        <taxon>Bacilli</taxon>
        <taxon>Bacillales</taxon>
        <taxon>Caryophanaceae</taxon>
        <taxon>Planococcus</taxon>
    </lineage>
</organism>
<dbReference type="EMBL" id="CP016540">
    <property type="protein sequence ID" value="ANU28438.1"/>
    <property type="molecule type" value="Genomic_DNA"/>
</dbReference>
<gene>
    <name evidence="1" type="ORF">I858_015720</name>
</gene>
<sequence length="72" mass="8638">MNYFLFEADDHDLDLVFSEEELEVFRDQWKKNVSVTEIAETMKRKISEVALLVFDHAERGLIKKRDKDVHRL</sequence>
<evidence type="ECO:0000313" key="2">
    <source>
        <dbReference type="Proteomes" id="UP000053354"/>
    </source>
</evidence>
<accession>A0A1B1S5H1</accession>
<reference evidence="1" key="1">
    <citation type="submission" date="2016-10" db="EMBL/GenBank/DDBJ databases">
        <authorList>
            <person name="See-Too W.S."/>
        </authorList>
    </citation>
    <scope>NUCLEOTIDE SEQUENCE</scope>
    <source>
        <strain evidence="1">L10.15</strain>
    </source>
</reference>
<name>A0A1B1S5H1_9BACL</name>